<name>A0A5C5Y9F6_9PLAN</name>
<comment type="caution">
    <text evidence="1">The sequence shown here is derived from an EMBL/GenBank/DDBJ whole genome shotgun (WGS) entry which is preliminary data.</text>
</comment>
<reference evidence="1 2" key="1">
    <citation type="submission" date="2019-02" db="EMBL/GenBank/DDBJ databases">
        <title>Deep-cultivation of Planctomycetes and their phenomic and genomic characterization uncovers novel biology.</title>
        <authorList>
            <person name="Wiegand S."/>
            <person name="Jogler M."/>
            <person name="Boedeker C."/>
            <person name="Pinto D."/>
            <person name="Vollmers J."/>
            <person name="Rivas-Marin E."/>
            <person name="Kohn T."/>
            <person name="Peeters S.H."/>
            <person name="Heuer A."/>
            <person name="Rast P."/>
            <person name="Oberbeckmann S."/>
            <person name="Bunk B."/>
            <person name="Jeske O."/>
            <person name="Meyerdierks A."/>
            <person name="Storesund J.E."/>
            <person name="Kallscheuer N."/>
            <person name="Luecker S."/>
            <person name="Lage O.M."/>
            <person name="Pohl T."/>
            <person name="Merkel B.J."/>
            <person name="Hornburger P."/>
            <person name="Mueller R.-W."/>
            <person name="Bruemmer F."/>
            <person name="Labrenz M."/>
            <person name="Spormann A.M."/>
            <person name="Op Den Camp H."/>
            <person name="Overmann J."/>
            <person name="Amann R."/>
            <person name="Jetten M.S.M."/>
            <person name="Mascher T."/>
            <person name="Medema M.H."/>
            <person name="Devos D.P."/>
            <person name="Kaster A.-K."/>
            <person name="Ovreas L."/>
            <person name="Rohde M."/>
            <person name="Galperin M.Y."/>
            <person name="Jogler C."/>
        </authorList>
    </citation>
    <scope>NUCLEOTIDE SEQUENCE [LARGE SCALE GENOMIC DNA]</scope>
    <source>
        <strain evidence="1 2">Pan14r</strain>
    </source>
</reference>
<sequence>MEDHPTKQQLEAFRFVANWCHANRIVPPEIHDAAAFALDLPSLAHGFYTPACETQPNDQSISDDSED</sequence>
<protein>
    <submittedName>
        <fullName evidence="1">Uncharacterized protein</fullName>
    </submittedName>
</protein>
<organism evidence="1 2">
    <name type="scientific">Crateriforma conspicua</name>
    <dbReference type="NCBI Taxonomy" id="2527996"/>
    <lineage>
        <taxon>Bacteria</taxon>
        <taxon>Pseudomonadati</taxon>
        <taxon>Planctomycetota</taxon>
        <taxon>Planctomycetia</taxon>
        <taxon>Planctomycetales</taxon>
        <taxon>Planctomycetaceae</taxon>
        <taxon>Crateriforma</taxon>
    </lineage>
</organism>
<dbReference type="Proteomes" id="UP000317238">
    <property type="component" value="Unassembled WGS sequence"/>
</dbReference>
<evidence type="ECO:0000313" key="2">
    <source>
        <dbReference type="Proteomes" id="UP000317238"/>
    </source>
</evidence>
<evidence type="ECO:0000313" key="1">
    <source>
        <dbReference type="EMBL" id="TWT71549.1"/>
    </source>
</evidence>
<proteinExistence type="predicted"/>
<accession>A0A5C5Y9F6</accession>
<dbReference type="AlphaFoldDB" id="A0A5C5Y9F6"/>
<dbReference type="EMBL" id="SJPL01000001">
    <property type="protein sequence ID" value="TWT71549.1"/>
    <property type="molecule type" value="Genomic_DNA"/>
</dbReference>
<keyword evidence="2" id="KW-1185">Reference proteome</keyword>
<gene>
    <name evidence="1" type="ORF">Pan14r_38590</name>
</gene>
<dbReference type="RefSeq" id="WP_146439857.1">
    <property type="nucleotide sequence ID" value="NZ_SJPL01000001.1"/>
</dbReference>